<evidence type="ECO:0000259" key="6">
    <source>
        <dbReference type="PROSITE" id="PS51898"/>
    </source>
</evidence>
<name>A0ABU5QZ18_9PSEU</name>
<dbReference type="PANTHER" id="PTHR30629:SF2">
    <property type="entry name" value="PROPHAGE INTEGRASE INTS-RELATED"/>
    <property type="match status" value="1"/>
</dbReference>
<dbReference type="InterPro" id="IPR013762">
    <property type="entry name" value="Integrase-like_cat_sf"/>
</dbReference>
<sequence length="471" mass="53714">MTRRKANGEGSIYQRKDGRWEGQLYVMTTAGYRKRKSVFGKSFAEAHEKLTKLKTQDFRGIPLPDKDWRIDEYLDYWLENAVEIFNRPLTARRHRSVVRLYLKPGLGNHRLSQLSVRTVQDYFTGLHRAGKPAASLHQIRKVLSAALTYAVRQELVFRNVARLVLLPSYAAAEAEHWTADDARRFLDVARTDPLYPMFVLLLLYGLRSGEVRGLRWCDVDTEADVLRIRQQVQRIDGQMRSVELKTRTSRRDEPLLPAAKVALDQQLEKQTRDRQAAGEAWCGTGTSADLVFTTRSGRPVEARNLFRSFRRICLDDDLRPIKLHGLRHTNATTQKSLNVHDRDIQAILGHGDVKTTGIYEHVDMASKRNALEKVEQRIFWRTLDGNRCRQNADILPSNQKTPARGWSFLADFIRGHNLGGSSQTRTGDTRLFSSPFGNNVNRFTAVTALARVRSYTWLIGCVAVDAAVNSP</sequence>
<dbReference type="Proteomes" id="UP001304298">
    <property type="component" value="Unassembled WGS sequence"/>
</dbReference>
<gene>
    <name evidence="8" type="ORF">VA596_04240</name>
</gene>
<dbReference type="Gene3D" id="1.10.443.10">
    <property type="entry name" value="Intergrase catalytic core"/>
    <property type="match status" value="1"/>
</dbReference>
<dbReference type="PANTHER" id="PTHR30629">
    <property type="entry name" value="PROPHAGE INTEGRASE"/>
    <property type="match status" value="1"/>
</dbReference>
<dbReference type="InterPro" id="IPR002104">
    <property type="entry name" value="Integrase_catalytic"/>
</dbReference>
<protein>
    <submittedName>
        <fullName evidence="8">Tyrosine-type recombinase/integrase</fullName>
    </submittedName>
</protein>
<feature type="domain" description="Core-binding (CB)" evidence="7">
    <location>
        <begin position="64"/>
        <end position="151"/>
    </location>
</feature>
<dbReference type="PROSITE" id="PS51898">
    <property type="entry name" value="TYR_RECOMBINASE"/>
    <property type="match status" value="1"/>
</dbReference>
<dbReference type="InterPro" id="IPR010998">
    <property type="entry name" value="Integrase_recombinase_N"/>
</dbReference>
<evidence type="ECO:0000256" key="3">
    <source>
        <dbReference type="ARBA" id="ARBA00023125"/>
    </source>
</evidence>
<accession>A0ABU5QZ18</accession>
<dbReference type="PROSITE" id="PS51900">
    <property type="entry name" value="CB"/>
    <property type="match status" value="1"/>
</dbReference>
<evidence type="ECO:0000313" key="8">
    <source>
        <dbReference type="EMBL" id="MEA5358734.1"/>
    </source>
</evidence>
<evidence type="ECO:0000259" key="7">
    <source>
        <dbReference type="PROSITE" id="PS51900"/>
    </source>
</evidence>
<feature type="domain" description="Tyr recombinase" evidence="6">
    <location>
        <begin position="172"/>
        <end position="372"/>
    </location>
</feature>
<evidence type="ECO:0000256" key="5">
    <source>
        <dbReference type="PROSITE-ProRule" id="PRU01248"/>
    </source>
</evidence>
<keyword evidence="4" id="KW-0233">DNA recombination</keyword>
<dbReference type="Gene3D" id="1.10.150.130">
    <property type="match status" value="1"/>
</dbReference>
<organism evidence="8 9">
    <name type="scientific">Amycolatopsis heterodermiae</name>
    <dbReference type="NCBI Taxonomy" id="3110235"/>
    <lineage>
        <taxon>Bacteria</taxon>
        <taxon>Bacillati</taxon>
        <taxon>Actinomycetota</taxon>
        <taxon>Actinomycetes</taxon>
        <taxon>Pseudonocardiales</taxon>
        <taxon>Pseudonocardiaceae</taxon>
        <taxon>Amycolatopsis</taxon>
    </lineage>
</organism>
<dbReference type="InterPro" id="IPR050808">
    <property type="entry name" value="Phage_Integrase"/>
</dbReference>
<evidence type="ECO:0000256" key="1">
    <source>
        <dbReference type="ARBA" id="ARBA00008857"/>
    </source>
</evidence>
<reference evidence="8 9" key="1">
    <citation type="submission" date="2023-12" db="EMBL/GenBank/DDBJ databases">
        <title>Amycolatopsis sp. V23-08.</title>
        <authorList>
            <person name="Somphong A."/>
        </authorList>
    </citation>
    <scope>NUCLEOTIDE SEQUENCE [LARGE SCALE GENOMIC DNA]</scope>
    <source>
        <strain evidence="8 9">V23-08</strain>
    </source>
</reference>
<dbReference type="InterPro" id="IPR011010">
    <property type="entry name" value="DNA_brk_join_enz"/>
</dbReference>
<dbReference type="SUPFAM" id="SSF56349">
    <property type="entry name" value="DNA breaking-rejoining enzymes"/>
    <property type="match status" value="1"/>
</dbReference>
<dbReference type="RefSeq" id="WP_323323792.1">
    <property type="nucleotide sequence ID" value="NZ_JAYFSI010000001.1"/>
</dbReference>
<evidence type="ECO:0000313" key="9">
    <source>
        <dbReference type="Proteomes" id="UP001304298"/>
    </source>
</evidence>
<evidence type="ECO:0000256" key="2">
    <source>
        <dbReference type="ARBA" id="ARBA00022908"/>
    </source>
</evidence>
<evidence type="ECO:0000256" key="4">
    <source>
        <dbReference type="ARBA" id="ARBA00023172"/>
    </source>
</evidence>
<comment type="similarity">
    <text evidence="1">Belongs to the 'phage' integrase family.</text>
</comment>
<keyword evidence="2" id="KW-0229">DNA integration</keyword>
<proteinExistence type="inferred from homology"/>
<dbReference type="EMBL" id="JAYFSI010000001">
    <property type="protein sequence ID" value="MEA5358734.1"/>
    <property type="molecule type" value="Genomic_DNA"/>
</dbReference>
<comment type="caution">
    <text evidence="8">The sequence shown here is derived from an EMBL/GenBank/DDBJ whole genome shotgun (WGS) entry which is preliminary data.</text>
</comment>
<keyword evidence="9" id="KW-1185">Reference proteome</keyword>
<dbReference type="CDD" id="cd01189">
    <property type="entry name" value="INT_ICEBs1_C_like"/>
    <property type="match status" value="1"/>
</dbReference>
<dbReference type="Pfam" id="PF00589">
    <property type="entry name" value="Phage_integrase"/>
    <property type="match status" value="1"/>
</dbReference>
<keyword evidence="3 5" id="KW-0238">DNA-binding</keyword>
<dbReference type="InterPro" id="IPR044068">
    <property type="entry name" value="CB"/>
</dbReference>